<sequence>MTSPTHPIYISDDDDVRKAIVIPDPEIFNVLDEEPEVDPDVLEAGDESEPESDYEEDPEEMTDVEHEAPEPKVYLEFVADEEPEDPMEVEPEMEGGVPDMRRPSFRPYRLRPGGALFMYTPRKQILPPPLWEVSRLPLHQMANSKLYTLFS</sequence>
<evidence type="ECO:0000313" key="2">
    <source>
        <dbReference type="Proteomes" id="UP001056120"/>
    </source>
</evidence>
<reference evidence="1 2" key="2">
    <citation type="journal article" date="2022" name="Mol. Ecol. Resour.">
        <title>The genomes of chicory, endive, great burdock and yacon provide insights into Asteraceae paleo-polyploidization history and plant inulin production.</title>
        <authorList>
            <person name="Fan W."/>
            <person name="Wang S."/>
            <person name="Wang H."/>
            <person name="Wang A."/>
            <person name="Jiang F."/>
            <person name="Liu H."/>
            <person name="Zhao H."/>
            <person name="Xu D."/>
            <person name="Zhang Y."/>
        </authorList>
    </citation>
    <scope>NUCLEOTIDE SEQUENCE [LARGE SCALE GENOMIC DNA]</scope>
    <source>
        <strain evidence="2">cv. Yunnan</strain>
        <tissue evidence="1">Leaves</tissue>
    </source>
</reference>
<gene>
    <name evidence="1" type="ORF">L1987_24276</name>
</gene>
<organism evidence="1 2">
    <name type="scientific">Smallanthus sonchifolius</name>
    <dbReference type="NCBI Taxonomy" id="185202"/>
    <lineage>
        <taxon>Eukaryota</taxon>
        <taxon>Viridiplantae</taxon>
        <taxon>Streptophyta</taxon>
        <taxon>Embryophyta</taxon>
        <taxon>Tracheophyta</taxon>
        <taxon>Spermatophyta</taxon>
        <taxon>Magnoliopsida</taxon>
        <taxon>eudicotyledons</taxon>
        <taxon>Gunneridae</taxon>
        <taxon>Pentapetalae</taxon>
        <taxon>asterids</taxon>
        <taxon>campanulids</taxon>
        <taxon>Asterales</taxon>
        <taxon>Asteraceae</taxon>
        <taxon>Asteroideae</taxon>
        <taxon>Heliantheae alliance</taxon>
        <taxon>Millerieae</taxon>
        <taxon>Smallanthus</taxon>
    </lineage>
</organism>
<name>A0ACB9IJS2_9ASTR</name>
<keyword evidence="2" id="KW-1185">Reference proteome</keyword>
<dbReference type="Proteomes" id="UP001056120">
    <property type="component" value="Linkage Group LG08"/>
</dbReference>
<evidence type="ECO:0000313" key="1">
    <source>
        <dbReference type="EMBL" id="KAI3808327.1"/>
    </source>
</evidence>
<proteinExistence type="predicted"/>
<reference evidence="2" key="1">
    <citation type="journal article" date="2022" name="Mol. Ecol. Resour.">
        <title>The genomes of chicory, endive, great burdock and yacon provide insights into Asteraceae palaeo-polyploidization history and plant inulin production.</title>
        <authorList>
            <person name="Fan W."/>
            <person name="Wang S."/>
            <person name="Wang H."/>
            <person name="Wang A."/>
            <person name="Jiang F."/>
            <person name="Liu H."/>
            <person name="Zhao H."/>
            <person name="Xu D."/>
            <person name="Zhang Y."/>
        </authorList>
    </citation>
    <scope>NUCLEOTIDE SEQUENCE [LARGE SCALE GENOMIC DNA]</scope>
    <source>
        <strain evidence="2">cv. Yunnan</strain>
    </source>
</reference>
<accession>A0ACB9IJS2</accession>
<dbReference type="EMBL" id="CM042025">
    <property type="protein sequence ID" value="KAI3808327.1"/>
    <property type="molecule type" value="Genomic_DNA"/>
</dbReference>
<comment type="caution">
    <text evidence="1">The sequence shown here is derived from an EMBL/GenBank/DDBJ whole genome shotgun (WGS) entry which is preliminary data.</text>
</comment>
<protein>
    <submittedName>
        <fullName evidence="1">Uncharacterized protein</fullName>
    </submittedName>
</protein>